<evidence type="ECO:0000256" key="1">
    <source>
        <dbReference type="ARBA" id="ARBA00022741"/>
    </source>
</evidence>
<evidence type="ECO:0000313" key="4">
    <source>
        <dbReference type="EMBL" id="MCU6748121.1"/>
    </source>
</evidence>
<gene>
    <name evidence="4" type="ORF">OCV51_10725</name>
</gene>
<reference evidence="4 5" key="1">
    <citation type="journal article" date="2021" name="ISME Commun">
        <title>Automated analysis of genomic sequences facilitates high-throughput and comprehensive description of bacteria.</title>
        <authorList>
            <person name="Hitch T.C.A."/>
        </authorList>
    </citation>
    <scope>NUCLEOTIDE SEQUENCE [LARGE SCALE GENOMIC DNA]</scope>
    <source>
        <strain evidence="4 5">H2_18</strain>
    </source>
</reference>
<dbReference type="CDD" id="cd03230">
    <property type="entry name" value="ABC_DR_subfamily_A"/>
    <property type="match status" value="1"/>
</dbReference>
<dbReference type="InterPro" id="IPR003593">
    <property type="entry name" value="AAA+_ATPase"/>
</dbReference>
<dbReference type="RefSeq" id="WP_267304194.1">
    <property type="nucleotide sequence ID" value="NZ_JAOQJX010000016.1"/>
</dbReference>
<dbReference type="SUPFAM" id="SSF52540">
    <property type="entry name" value="P-loop containing nucleoside triphosphate hydrolases"/>
    <property type="match status" value="1"/>
</dbReference>
<dbReference type="PROSITE" id="PS00211">
    <property type="entry name" value="ABC_TRANSPORTER_1"/>
    <property type="match status" value="1"/>
</dbReference>
<dbReference type="InterPro" id="IPR027417">
    <property type="entry name" value="P-loop_NTPase"/>
</dbReference>
<dbReference type="EMBL" id="JAOQJX010000016">
    <property type="protein sequence ID" value="MCU6748121.1"/>
    <property type="molecule type" value="Genomic_DNA"/>
</dbReference>
<dbReference type="PROSITE" id="PS50893">
    <property type="entry name" value="ABC_TRANSPORTER_2"/>
    <property type="match status" value="1"/>
</dbReference>
<comment type="caution">
    <text evidence="4">The sequence shown here is derived from an EMBL/GenBank/DDBJ whole genome shotgun (WGS) entry which is preliminary data.</text>
</comment>
<evidence type="ECO:0000256" key="2">
    <source>
        <dbReference type="ARBA" id="ARBA00022840"/>
    </source>
</evidence>
<name>A0ABT2TEB0_9FIRM</name>
<dbReference type="PANTHER" id="PTHR43038">
    <property type="entry name" value="ATP-BINDING CASSETTE, SUB-FAMILY H, MEMBER 1"/>
    <property type="match status" value="1"/>
</dbReference>
<accession>A0ABT2TEB0</accession>
<dbReference type="GO" id="GO:0005524">
    <property type="term" value="F:ATP binding"/>
    <property type="evidence" value="ECO:0007669"/>
    <property type="project" value="UniProtKB-KW"/>
</dbReference>
<keyword evidence="5" id="KW-1185">Reference proteome</keyword>
<sequence>MIQINHLSKNYGKKTVLHNISLCVDRGTCVGILGENGCGKSTFFSILAGTLPGKSGEFLYNGIDLFQNRKTHASIVGYVPQGIPLLEELHALDNLRLWYRSRKELKQELENGVLAMLGIPDFLKVPVSRMSGGMKKRLSIGCAVAHHPKVLLLDEPSAALDLICKERIANYLLEFKRQGGIVLLTTHDIQELPLCDALYILKQGSLIPYTYDGNYHHLAGKL</sequence>
<evidence type="ECO:0000259" key="3">
    <source>
        <dbReference type="PROSITE" id="PS50893"/>
    </source>
</evidence>
<dbReference type="Pfam" id="PF00005">
    <property type="entry name" value="ABC_tran"/>
    <property type="match status" value="1"/>
</dbReference>
<proteinExistence type="predicted"/>
<dbReference type="Proteomes" id="UP001652394">
    <property type="component" value="Unassembled WGS sequence"/>
</dbReference>
<dbReference type="PANTHER" id="PTHR43038:SF3">
    <property type="entry name" value="ABC TRANSPORTER G FAMILY MEMBER 20 ISOFORM X1"/>
    <property type="match status" value="1"/>
</dbReference>
<protein>
    <submittedName>
        <fullName evidence="4">ABC transporter ATP-binding protein</fullName>
    </submittedName>
</protein>
<organism evidence="4 5">
    <name type="scientific">Faecalicatena acetigenes</name>
    <dbReference type="NCBI Taxonomy" id="2981790"/>
    <lineage>
        <taxon>Bacteria</taxon>
        <taxon>Bacillati</taxon>
        <taxon>Bacillota</taxon>
        <taxon>Clostridia</taxon>
        <taxon>Lachnospirales</taxon>
        <taxon>Lachnospiraceae</taxon>
        <taxon>Faecalicatena</taxon>
    </lineage>
</organism>
<feature type="domain" description="ABC transporter" evidence="3">
    <location>
        <begin position="2"/>
        <end position="222"/>
    </location>
</feature>
<dbReference type="SMART" id="SM00382">
    <property type="entry name" value="AAA"/>
    <property type="match status" value="1"/>
</dbReference>
<dbReference type="InterPro" id="IPR003439">
    <property type="entry name" value="ABC_transporter-like_ATP-bd"/>
</dbReference>
<dbReference type="Gene3D" id="3.40.50.300">
    <property type="entry name" value="P-loop containing nucleotide triphosphate hydrolases"/>
    <property type="match status" value="1"/>
</dbReference>
<keyword evidence="1" id="KW-0547">Nucleotide-binding</keyword>
<keyword evidence="2 4" id="KW-0067">ATP-binding</keyword>
<dbReference type="InterPro" id="IPR017871">
    <property type="entry name" value="ABC_transporter-like_CS"/>
</dbReference>
<evidence type="ECO:0000313" key="5">
    <source>
        <dbReference type="Proteomes" id="UP001652394"/>
    </source>
</evidence>